<dbReference type="AlphaFoldDB" id="D4F8S2"/>
<comment type="caution">
    <text evidence="5">The sequence shown here is derived from an EMBL/GenBank/DDBJ whole genome shotgun (WGS) entry which is preliminary data.</text>
</comment>
<dbReference type="InterPro" id="IPR038303">
    <property type="entry name" value="HdeA/HdeB_sf"/>
</dbReference>
<dbReference type="GO" id="GO:1990451">
    <property type="term" value="P:cellular stress response to acidic pH"/>
    <property type="evidence" value="ECO:0007669"/>
    <property type="project" value="UniProtKB-UniRule"/>
</dbReference>
<gene>
    <name evidence="4" type="primary">hdeB</name>
    <name evidence="5" type="ORF">EDWATA_03172</name>
</gene>
<dbReference type="InterPro" id="IPR028623">
    <property type="entry name" value="HdeB"/>
</dbReference>
<dbReference type="Pfam" id="PF06411">
    <property type="entry name" value="HdeA"/>
    <property type="match status" value="1"/>
</dbReference>
<comment type="function">
    <text evidence="4">Required for optimal acid stress protection, which is important for survival of enteric bacteria in the acidic environment of the host stomach. Exhibits a chaperone-like activity at acidic pH by preventing the aggregation of many different periplasmic proteins.</text>
</comment>
<evidence type="ECO:0000313" key="5">
    <source>
        <dbReference type="EMBL" id="EFE21826.1"/>
    </source>
</evidence>
<dbReference type="HAMAP" id="MF_00947">
    <property type="entry name" value="HdeB"/>
    <property type="match status" value="1"/>
</dbReference>
<protein>
    <recommendedName>
        <fullName evidence="4">Acid stress chaperone HdeB</fullName>
    </recommendedName>
</protein>
<evidence type="ECO:0000313" key="6">
    <source>
        <dbReference type="Proteomes" id="UP000003692"/>
    </source>
</evidence>
<organism evidence="5 6">
    <name type="scientific">Edwardsiella tarda ATCC 23685</name>
    <dbReference type="NCBI Taxonomy" id="500638"/>
    <lineage>
        <taxon>Bacteria</taxon>
        <taxon>Pseudomonadati</taxon>
        <taxon>Pseudomonadota</taxon>
        <taxon>Gammaproteobacteria</taxon>
        <taxon>Enterobacterales</taxon>
        <taxon>Hafniaceae</taxon>
        <taxon>Edwardsiella</taxon>
    </lineage>
</organism>
<comment type="subcellular location">
    <subcellularLocation>
        <location evidence="4">Periplasm</location>
    </subcellularLocation>
</comment>
<dbReference type="Gene3D" id="1.10.890.10">
    <property type="entry name" value="HNS-dependent expression A"/>
    <property type="match status" value="1"/>
</dbReference>
<dbReference type="GO" id="GO:0051082">
    <property type="term" value="F:unfolded protein binding"/>
    <property type="evidence" value="ECO:0007669"/>
    <property type="project" value="InterPro"/>
</dbReference>
<dbReference type="EMBL" id="ADGK01000264">
    <property type="protein sequence ID" value="EFE21826.1"/>
    <property type="molecule type" value="Genomic_DNA"/>
</dbReference>
<name>D4F8S2_EDWTA</name>
<evidence type="ECO:0000256" key="4">
    <source>
        <dbReference type="HAMAP-Rule" id="MF_00947"/>
    </source>
</evidence>
<feature type="signal peptide" evidence="4">
    <location>
        <begin position="1"/>
        <end position="46"/>
    </location>
</feature>
<reference evidence="5 6" key="1">
    <citation type="submission" date="2010-02" db="EMBL/GenBank/DDBJ databases">
        <authorList>
            <person name="Weinstock G."/>
            <person name="Sodergren E."/>
            <person name="Clifton S."/>
            <person name="Fulton L."/>
            <person name="Fulton B."/>
            <person name="Courtney L."/>
            <person name="Fronick C."/>
            <person name="Harrison M."/>
            <person name="Strong C."/>
            <person name="Farmer C."/>
            <person name="Delahaunty K."/>
            <person name="Markovic C."/>
            <person name="Hall O."/>
            <person name="Minx P."/>
            <person name="Tomlinson C."/>
            <person name="Mitreva M."/>
            <person name="Nelson J."/>
            <person name="Hou S."/>
            <person name="Wollam A."/>
            <person name="Pepin K.H."/>
            <person name="Johnson M."/>
            <person name="Bhonagiri V."/>
            <person name="Zhang X."/>
            <person name="Suruliraj S."/>
            <person name="Warren W."/>
            <person name="Chinwalla A."/>
            <person name="Mardis E.R."/>
            <person name="Wilson R.K."/>
        </authorList>
    </citation>
    <scope>NUCLEOTIDE SEQUENCE [LARGE SCALE GENOMIC DNA]</scope>
    <source>
        <strain evidence="5 6">ATCC 23685</strain>
    </source>
</reference>
<dbReference type="HOGENOM" id="CLU_149189_0_0_6"/>
<proteinExistence type="inferred from homology"/>
<sequence precursor="true">MINGSISSVSDADIIFIKEFTMKAKTTFLGASALALTLALSGNALAQEMTMTTVTTPETMTCHEFTQMNPKAMTPVMVWVVNQDRQYKGGDYVDWQQIQTIMVPKVVKICKEQPGKKIVEFRNQIQDLISE</sequence>
<keyword evidence="1 4" id="KW-0732">Signal</keyword>
<evidence type="ECO:0000256" key="1">
    <source>
        <dbReference type="ARBA" id="ARBA00022729"/>
    </source>
</evidence>
<dbReference type="InterPro" id="IPR010486">
    <property type="entry name" value="HNS-dep_expression_A/B"/>
</dbReference>
<accession>D4F8S2</accession>
<dbReference type="GO" id="GO:0042597">
    <property type="term" value="C:periplasmic space"/>
    <property type="evidence" value="ECO:0007669"/>
    <property type="project" value="UniProtKB-SubCell"/>
</dbReference>
<evidence type="ECO:0000256" key="2">
    <source>
        <dbReference type="ARBA" id="ARBA00022764"/>
    </source>
</evidence>
<dbReference type="Proteomes" id="UP000003692">
    <property type="component" value="Unassembled WGS sequence"/>
</dbReference>
<comment type="similarity">
    <text evidence="4">Belongs to the HdeB family.</text>
</comment>
<evidence type="ECO:0000256" key="3">
    <source>
        <dbReference type="ARBA" id="ARBA00023186"/>
    </source>
</evidence>
<keyword evidence="2 4" id="KW-0574">Periplasm</keyword>
<keyword evidence="3 4" id="KW-0143">Chaperone</keyword>
<feature type="chain" id="PRO_5009009506" description="Acid stress chaperone HdeB" evidence="4">
    <location>
        <begin position="47"/>
        <end position="131"/>
    </location>
</feature>